<dbReference type="InterPro" id="IPR055140">
    <property type="entry name" value="Thiolase_C_2"/>
</dbReference>
<dbReference type="Pfam" id="PF22691">
    <property type="entry name" value="Thiolase_C_1"/>
    <property type="match status" value="1"/>
</dbReference>
<dbReference type="KEGG" id="slan:GV829_02385"/>
<dbReference type="EMBL" id="CP053015">
    <property type="protein sequence ID" value="QJQ31439.1"/>
    <property type="molecule type" value="Genomic_DNA"/>
</dbReference>
<reference evidence="2 3" key="1">
    <citation type="submission" date="2020-01" db="EMBL/GenBank/DDBJ databases">
        <title>Sphingomonas sp. strain CSW-10.</title>
        <authorList>
            <person name="Chen W.-M."/>
        </authorList>
    </citation>
    <scope>NUCLEOTIDE SEQUENCE [LARGE SCALE GENOMIC DNA]</scope>
    <source>
        <strain evidence="2 3">CSW-10</strain>
    </source>
</reference>
<dbReference type="AlphaFoldDB" id="A0A6M4ATS1"/>
<evidence type="ECO:0000313" key="2">
    <source>
        <dbReference type="EMBL" id="QJQ31439.1"/>
    </source>
</evidence>
<dbReference type="InterPro" id="IPR016039">
    <property type="entry name" value="Thiolase-like"/>
</dbReference>
<dbReference type="Proteomes" id="UP000503018">
    <property type="component" value="Chromosome"/>
</dbReference>
<evidence type="ECO:0000259" key="1">
    <source>
        <dbReference type="Pfam" id="PF22691"/>
    </source>
</evidence>
<dbReference type="PANTHER" id="PTHR42870">
    <property type="entry name" value="ACETYL-COA C-ACETYLTRANSFERASE"/>
    <property type="match status" value="1"/>
</dbReference>
<dbReference type="PIRSF" id="PIRSF000429">
    <property type="entry name" value="Ac-CoA_Ac_transf"/>
    <property type="match status" value="1"/>
</dbReference>
<dbReference type="CDD" id="cd00829">
    <property type="entry name" value="SCP-x_thiolase"/>
    <property type="match status" value="1"/>
</dbReference>
<proteinExistence type="predicted"/>
<accession>A0A6M4ATS1</accession>
<dbReference type="GO" id="GO:0003988">
    <property type="term" value="F:acetyl-CoA C-acyltransferase activity"/>
    <property type="evidence" value="ECO:0007669"/>
    <property type="project" value="UniProtKB-ARBA"/>
</dbReference>
<gene>
    <name evidence="2" type="ORF">GV829_02385</name>
</gene>
<dbReference type="Gene3D" id="3.40.47.10">
    <property type="match status" value="1"/>
</dbReference>
<dbReference type="InterPro" id="IPR002155">
    <property type="entry name" value="Thiolase"/>
</dbReference>
<dbReference type="PANTHER" id="PTHR42870:SF1">
    <property type="entry name" value="NON-SPECIFIC LIPID-TRANSFER PROTEIN-LIKE 2"/>
    <property type="match status" value="1"/>
</dbReference>
<feature type="domain" description="Thiolase C-terminal" evidence="1">
    <location>
        <begin position="252"/>
        <end position="380"/>
    </location>
</feature>
<keyword evidence="3" id="KW-1185">Reference proteome</keyword>
<dbReference type="SUPFAM" id="SSF53901">
    <property type="entry name" value="Thiolase-like"/>
    <property type="match status" value="2"/>
</dbReference>
<protein>
    <submittedName>
        <fullName evidence="2">Thiolase family protein</fullName>
    </submittedName>
</protein>
<organism evidence="2 3">
    <name type="scientific">Sphingomonas lacunae</name>
    <dbReference type="NCBI Taxonomy" id="2698828"/>
    <lineage>
        <taxon>Bacteria</taxon>
        <taxon>Pseudomonadati</taxon>
        <taxon>Pseudomonadota</taxon>
        <taxon>Alphaproteobacteria</taxon>
        <taxon>Sphingomonadales</taxon>
        <taxon>Sphingomonadaceae</taxon>
        <taxon>Sphingomonas</taxon>
    </lineage>
</organism>
<dbReference type="RefSeq" id="WP_169943657.1">
    <property type="nucleotide sequence ID" value="NZ_CP053015.1"/>
</dbReference>
<name>A0A6M4ATS1_9SPHN</name>
<evidence type="ECO:0000313" key="3">
    <source>
        <dbReference type="Proteomes" id="UP000503018"/>
    </source>
</evidence>
<sequence length="393" mass="41082">MIEAAITGIGMSTIGRNTGRPAMLHLVQAAREAIADAGLTAADIDGITTYPGKANNSPGMSPLGCTEVREALGLQTRWHSSSAEGPAQMSPVMIAAMAVTTGMARHVLCFRALTESSSQSAGRRASVPSGNGGRIDGWFQWLLPMGAFSASNWAAMFARRHMHEFGLTREMLGAQCVLQRANAQKNPRALFNGTPLSIDDYLGARMISDPLGLYDCDIPIDGACVVIVSAKDAAADTRKTPIRIAGMSAALNDRDSWDQRADLTAMASHDCAADLWAHSDFKPADVDVAGLYDGFSIFVPMWLEAFGFCGRGEAGSLIASGGTALDGVIPTNTGGGQLSAGRLHGFGHLHEVCTQIWGEAGERQVAGARTGVVGMGGGPLGGAMLLHREGPLS</sequence>